<dbReference type="EMBL" id="NSLI01000004">
    <property type="protein sequence ID" value="PAX06951.1"/>
    <property type="molecule type" value="Genomic_DNA"/>
</dbReference>
<dbReference type="PROSITE" id="PS51764">
    <property type="entry name" value="GH26"/>
    <property type="match status" value="1"/>
</dbReference>
<dbReference type="Pfam" id="PF02156">
    <property type="entry name" value="Glyco_hydro_26"/>
    <property type="match status" value="1"/>
</dbReference>
<evidence type="ECO:0000256" key="1">
    <source>
        <dbReference type="ARBA" id="ARBA00007754"/>
    </source>
</evidence>
<evidence type="ECO:0000256" key="2">
    <source>
        <dbReference type="ARBA" id="ARBA00022801"/>
    </source>
</evidence>
<evidence type="ECO:0000256" key="5">
    <source>
        <dbReference type="SAM" id="MobiDB-lite"/>
    </source>
</evidence>
<evidence type="ECO:0000256" key="4">
    <source>
        <dbReference type="PROSITE-ProRule" id="PRU01100"/>
    </source>
</evidence>
<evidence type="ECO:0000313" key="7">
    <source>
        <dbReference type="EMBL" id="PAX06951.1"/>
    </source>
</evidence>
<gene>
    <name evidence="7" type="ORF">CKY28_12850</name>
</gene>
<name>A0A2A2SD65_9SPHN</name>
<keyword evidence="2 4" id="KW-0378">Hydrolase</keyword>
<feature type="active site" description="Nucleophile" evidence="4">
    <location>
        <position position="318"/>
    </location>
</feature>
<comment type="caution">
    <text evidence="7">The sequence shown here is derived from an EMBL/GenBank/DDBJ whole genome shotgun (WGS) entry which is preliminary data.</text>
</comment>
<keyword evidence="3 4" id="KW-0326">Glycosidase</keyword>
<dbReference type="PANTHER" id="PTHR40079:SF4">
    <property type="entry name" value="GH26 DOMAIN-CONTAINING PROTEIN-RELATED"/>
    <property type="match status" value="1"/>
</dbReference>
<dbReference type="Gene3D" id="3.20.20.80">
    <property type="entry name" value="Glycosidases"/>
    <property type="match status" value="1"/>
</dbReference>
<dbReference type="PRINTS" id="PR00739">
    <property type="entry name" value="GLHYDRLASE26"/>
</dbReference>
<keyword evidence="8" id="KW-1185">Reference proteome</keyword>
<proteinExistence type="inferred from homology"/>
<evidence type="ECO:0000259" key="6">
    <source>
        <dbReference type="PROSITE" id="PS51764"/>
    </source>
</evidence>
<dbReference type="Proteomes" id="UP000218151">
    <property type="component" value="Unassembled WGS sequence"/>
</dbReference>
<dbReference type="InterPro" id="IPR022790">
    <property type="entry name" value="GH26_dom"/>
</dbReference>
<feature type="region of interest" description="Disordered" evidence="5">
    <location>
        <begin position="1"/>
        <end position="25"/>
    </location>
</feature>
<dbReference type="AlphaFoldDB" id="A0A2A2SD65"/>
<dbReference type="GO" id="GO:0006080">
    <property type="term" value="P:substituted mannan metabolic process"/>
    <property type="evidence" value="ECO:0007669"/>
    <property type="project" value="InterPro"/>
</dbReference>
<comment type="similarity">
    <text evidence="1 4">Belongs to the glycosyl hydrolase 26 family.</text>
</comment>
<protein>
    <recommendedName>
        <fullName evidence="6">GH26 domain-containing protein</fullName>
    </recommendedName>
</protein>
<sequence length="402" mass="45044">MNSVPPSRNAACHVGAPSSRLRRRPGLLRHARATLAGLAGALALFGAAPAAASDATPANPSAIPKAREVQAMLASLTRRSADRLISGQFAGYPNVNDLGTNNFDMEYLHEIHRRSGVYPKLTGADFTGRTAANDSNTRTFRYEAVLPALKAWWAKGGYVTTFSHFPRPDTYDPATRAGPNMRTPDGGYDMARILPGGPDRAKWVAIMDQEIAALTDLQRSGVVSLHRLFPEMNGNWFWWCDQKPEVFKQVWRDAFDYYKSKGVNNALWVFNTTRLANQYYPGDDYVDFVSVNLYDFYWPTQEQYEGFLSLGKPFGIFEFGPGTTDPAAQLAAPVLGGAKRVAPPNNYDWRDLATRIKRDYPETSLFMVWHDGFKIGNGRYVREFMNDPWMLNLGDPVEPRRK</sequence>
<dbReference type="GO" id="GO:0016985">
    <property type="term" value="F:mannan endo-1,4-beta-mannosidase activity"/>
    <property type="evidence" value="ECO:0007669"/>
    <property type="project" value="InterPro"/>
</dbReference>
<organism evidence="7 8">
    <name type="scientific">Sphingomonas lenta</name>
    <dbReference type="NCBI Taxonomy" id="1141887"/>
    <lineage>
        <taxon>Bacteria</taxon>
        <taxon>Pseudomonadati</taxon>
        <taxon>Pseudomonadota</taxon>
        <taxon>Alphaproteobacteria</taxon>
        <taxon>Sphingomonadales</taxon>
        <taxon>Sphingomonadaceae</taxon>
        <taxon>Sphingomonas</taxon>
    </lineage>
</organism>
<dbReference type="OrthoDB" id="9816550at2"/>
<reference evidence="8" key="1">
    <citation type="submission" date="2017-09" db="EMBL/GenBank/DDBJ databases">
        <authorList>
            <person name="Feng G."/>
            <person name="Zhu H."/>
        </authorList>
    </citation>
    <scope>NUCLEOTIDE SEQUENCE [LARGE SCALE GENOMIC DNA]</scope>
    <source>
        <strain evidence="8">1PNM-20</strain>
    </source>
</reference>
<dbReference type="SUPFAM" id="SSF51445">
    <property type="entry name" value="(Trans)glycosidases"/>
    <property type="match status" value="1"/>
</dbReference>
<evidence type="ECO:0000256" key="3">
    <source>
        <dbReference type="ARBA" id="ARBA00023295"/>
    </source>
</evidence>
<feature type="domain" description="GH26" evidence="6">
    <location>
        <begin position="67"/>
        <end position="394"/>
    </location>
</feature>
<dbReference type="InterPro" id="IPR000805">
    <property type="entry name" value="Glyco_hydro_26"/>
</dbReference>
<evidence type="ECO:0000313" key="8">
    <source>
        <dbReference type="Proteomes" id="UP000218151"/>
    </source>
</evidence>
<dbReference type="InterPro" id="IPR017853">
    <property type="entry name" value="GH"/>
</dbReference>
<dbReference type="PANTHER" id="PTHR40079">
    <property type="entry name" value="MANNAN ENDO-1,4-BETA-MANNOSIDASE E-RELATED"/>
    <property type="match status" value="1"/>
</dbReference>
<accession>A0A2A2SD65</accession>
<feature type="active site" description="Proton donor" evidence="4">
    <location>
        <position position="231"/>
    </location>
</feature>